<evidence type="ECO:0000256" key="3">
    <source>
        <dbReference type="ARBA" id="ARBA00012744"/>
    </source>
</evidence>
<evidence type="ECO:0000259" key="8">
    <source>
        <dbReference type="Pfam" id="PF01915"/>
    </source>
</evidence>
<evidence type="ECO:0000313" key="9">
    <source>
        <dbReference type="EMBL" id="RHY20363.1"/>
    </source>
</evidence>
<comment type="catalytic activity">
    <reaction evidence="1">
        <text>Hydrolysis of terminal, non-reducing beta-D-glucosyl residues with release of beta-D-glucose.</text>
        <dbReference type="EC" id="3.2.1.21"/>
    </reaction>
</comment>
<accession>A0A418AH37</accession>
<evidence type="ECO:0000256" key="6">
    <source>
        <dbReference type="ARBA" id="ARBA00023295"/>
    </source>
</evidence>
<feature type="domain" description="Glycoside hydrolase family 3 N-terminal" evidence="7">
    <location>
        <begin position="149"/>
        <end position="299"/>
    </location>
</feature>
<comment type="caution">
    <text evidence="9">The sequence shown here is derived from an EMBL/GenBank/DDBJ whole genome shotgun (WGS) entry which is preliminary data.</text>
</comment>
<dbReference type="SUPFAM" id="SSF52279">
    <property type="entry name" value="Beta-D-glucan exohydrolase, C-terminal domain"/>
    <property type="match status" value="1"/>
</dbReference>
<name>A0A418AH37_9STRA</name>
<gene>
    <name evidence="9" type="ORF">DYB32_010043</name>
</gene>
<keyword evidence="4" id="KW-0732">Signal</keyword>
<dbReference type="InterPro" id="IPR051915">
    <property type="entry name" value="Cellulose_Degrad_GH3"/>
</dbReference>
<dbReference type="Pfam" id="PF01915">
    <property type="entry name" value="Glyco_hydro_3_C"/>
    <property type="match status" value="1"/>
</dbReference>
<dbReference type="Proteomes" id="UP000285060">
    <property type="component" value="Unassembled WGS sequence"/>
</dbReference>
<reference evidence="9 10" key="1">
    <citation type="submission" date="2018-08" db="EMBL/GenBank/DDBJ databases">
        <title>Aphanomyces genome sequencing and annotation.</title>
        <authorList>
            <person name="Minardi D."/>
            <person name="Oidtmann B."/>
            <person name="Van Der Giezen M."/>
            <person name="Studholme D.J."/>
        </authorList>
    </citation>
    <scope>NUCLEOTIDE SEQUENCE [LARGE SCALE GENOMIC DNA]</scope>
    <source>
        <strain evidence="9 10">NJM0002</strain>
    </source>
</reference>
<dbReference type="EMBL" id="QUSY01002661">
    <property type="protein sequence ID" value="RHY20363.1"/>
    <property type="molecule type" value="Genomic_DNA"/>
</dbReference>
<keyword evidence="5" id="KW-0378">Hydrolase</keyword>
<dbReference type="PANTHER" id="PTHR30620">
    <property type="entry name" value="PERIPLASMIC BETA-GLUCOSIDASE-RELATED"/>
    <property type="match status" value="1"/>
</dbReference>
<evidence type="ECO:0000256" key="2">
    <source>
        <dbReference type="ARBA" id="ARBA00005336"/>
    </source>
</evidence>
<organism evidence="9 10">
    <name type="scientific">Aphanomyces invadans</name>
    <dbReference type="NCBI Taxonomy" id="157072"/>
    <lineage>
        <taxon>Eukaryota</taxon>
        <taxon>Sar</taxon>
        <taxon>Stramenopiles</taxon>
        <taxon>Oomycota</taxon>
        <taxon>Saprolegniomycetes</taxon>
        <taxon>Saprolegniales</taxon>
        <taxon>Verrucalvaceae</taxon>
        <taxon>Aphanomyces</taxon>
    </lineage>
</organism>
<dbReference type="AlphaFoldDB" id="A0A418AH37"/>
<evidence type="ECO:0000256" key="4">
    <source>
        <dbReference type="ARBA" id="ARBA00022729"/>
    </source>
</evidence>
<dbReference type="Gene3D" id="3.40.50.1700">
    <property type="entry name" value="Glycoside hydrolase family 3 C-terminal domain"/>
    <property type="match status" value="1"/>
</dbReference>
<dbReference type="GO" id="GO:0009251">
    <property type="term" value="P:glucan catabolic process"/>
    <property type="evidence" value="ECO:0007669"/>
    <property type="project" value="TreeGrafter"/>
</dbReference>
<dbReference type="VEuPathDB" id="FungiDB:H310_14533"/>
<evidence type="ECO:0000259" key="7">
    <source>
        <dbReference type="Pfam" id="PF00933"/>
    </source>
</evidence>
<feature type="non-terminal residue" evidence="9">
    <location>
        <position position="549"/>
    </location>
</feature>
<protein>
    <recommendedName>
        <fullName evidence="3">beta-glucosidase</fullName>
        <ecNumber evidence="3">3.2.1.21</ecNumber>
    </recommendedName>
</protein>
<dbReference type="InterPro" id="IPR002772">
    <property type="entry name" value="Glyco_hydro_3_C"/>
</dbReference>
<dbReference type="InterPro" id="IPR001764">
    <property type="entry name" value="Glyco_hydro_3_N"/>
</dbReference>
<feature type="domain" description="Glycoside hydrolase family 3 C-terminal" evidence="8">
    <location>
        <begin position="352"/>
        <end position="543"/>
    </location>
</feature>
<evidence type="ECO:0000256" key="1">
    <source>
        <dbReference type="ARBA" id="ARBA00000448"/>
    </source>
</evidence>
<dbReference type="SUPFAM" id="SSF51445">
    <property type="entry name" value="(Trans)glycosidases"/>
    <property type="match status" value="1"/>
</dbReference>
<dbReference type="EC" id="3.2.1.21" evidence="3"/>
<keyword evidence="10" id="KW-1185">Reference proteome</keyword>
<dbReference type="InterPro" id="IPR036962">
    <property type="entry name" value="Glyco_hydro_3_N_sf"/>
</dbReference>
<feature type="domain" description="Glycoside hydrolase family 3 N-terminal" evidence="7">
    <location>
        <begin position="8"/>
        <end position="147"/>
    </location>
</feature>
<evidence type="ECO:0000313" key="10">
    <source>
        <dbReference type="Proteomes" id="UP000285060"/>
    </source>
</evidence>
<dbReference type="PANTHER" id="PTHR30620:SF16">
    <property type="entry name" value="LYSOSOMAL BETA GLUCOSIDASE"/>
    <property type="match status" value="1"/>
</dbReference>
<dbReference type="GO" id="GO:0008422">
    <property type="term" value="F:beta-glucosidase activity"/>
    <property type="evidence" value="ECO:0007669"/>
    <property type="project" value="UniProtKB-EC"/>
</dbReference>
<dbReference type="InterPro" id="IPR017853">
    <property type="entry name" value="GH"/>
</dbReference>
<proteinExistence type="inferred from homology"/>
<dbReference type="Pfam" id="PF00933">
    <property type="entry name" value="Glyco_hydro_3"/>
    <property type="match status" value="2"/>
</dbReference>
<sequence>MKYISLQTLAQKVGQMLQVDVYNIMHGKVRDPKYALNKARVALYAKLGIGSYFNSPFAGGPSRHQSWTAEEWRSIVDQIQAIYAEHNAIPMIYGIDTIHGANYVRNAVLFPQPLAAASSFNVDLVYRMGQVAAKDSLAAGLPWIFSPACMKHFIGYSNPTSGNDRADSVISDFELVNYYAPPFLAAVQQGRVKSAMETYTSVNGEPVIASHKLLVDLLRNDMGFHGLLVSDDDEVYRLVNEHHVAANENEALFMVFNQTSLDMNMVPSKHIADKLTERLVQQSRISEQRLDDSVRRILRMKADVGLLRNATAPYVPPTAVGSVEDQRDAKAAADESIILLENALKLPVDAVNPKYTLPIEDPQATVFLTGPLADSKAFLCGGWSIFWQGTDNSSLIPHGVSIREALNHSFANLQYAAGVDTHGHVKGNRTEALAKAANSSYTIVVLGESSYTEKNGDVSDLHLPAGQLKYVEELTAIQSTSVVVVLVAGRPRLLGGVHKNAAAVLASFLPCEQGGQAIADVVTGRVNPSAKLPITYPKASGDVHLPYFH</sequence>
<evidence type="ECO:0000256" key="5">
    <source>
        <dbReference type="ARBA" id="ARBA00022801"/>
    </source>
</evidence>
<comment type="similarity">
    <text evidence="2">Belongs to the glycosyl hydrolase 3 family.</text>
</comment>
<keyword evidence="6" id="KW-0326">Glycosidase</keyword>
<dbReference type="Gene3D" id="3.20.20.300">
    <property type="entry name" value="Glycoside hydrolase, family 3, N-terminal domain"/>
    <property type="match status" value="2"/>
</dbReference>
<dbReference type="InterPro" id="IPR036881">
    <property type="entry name" value="Glyco_hydro_3_C_sf"/>
</dbReference>